<dbReference type="Proteomes" id="UP000181951">
    <property type="component" value="Unassembled WGS sequence"/>
</dbReference>
<reference evidence="1 2" key="1">
    <citation type="submission" date="2016-10" db="EMBL/GenBank/DDBJ databases">
        <authorList>
            <person name="de Groot N.N."/>
        </authorList>
    </citation>
    <scope>NUCLEOTIDE SEQUENCE [LARGE SCALE GENOMIC DNA]</scope>
    <source>
        <strain evidence="1 2">CGMCC 4.2026</strain>
    </source>
</reference>
<organism evidence="1 2">
    <name type="scientific">Actinacidiphila rubida</name>
    <dbReference type="NCBI Taxonomy" id="310780"/>
    <lineage>
        <taxon>Bacteria</taxon>
        <taxon>Bacillati</taxon>
        <taxon>Actinomycetota</taxon>
        <taxon>Actinomycetes</taxon>
        <taxon>Kitasatosporales</taxon>
        <taxon>Streptomycetaceae</taxon>
        <taxon>Actinacidiphila</taxon>
    </lineage>
</organism>
<accession>A0A1H8FC62</accession>
<dbReference type="InterPro" id="IPR027417">
    <property type="entry name" value="P-loop_NTPase"/>
</dbReference>
<gene>
    <name evidence="1" type="ORF">SAMN05216267_1003242</name>
</gene>
<protein>
    <submittedName>
        <fullName evidence="1">Uncharacterized protein</fullName>
    </submittedName>
</protein>
<dbReference type="OrthoDB" id="3512096at2"/>
<proteinExistence type="predicted"/>
<sequence>MPDWPGRSLRDRAIRAYAEPLLVRTPGPVGRLPAVLLLGPRGSGKTTLLRRLEAWGRAAPLAHLDLAAMERDGKTLFDALADLAFQLQARKDDVPPLGFPSFTVLLLAAAAAVSSRDRPAAIAEMQTLLQGPDRQELSLETVQPLLDGAAAVSGGLLPGWVTQIVPVIRSTQRLQAKVRLRRRIAQASHDVGGPRAGADFLVSVNQLFHGYPEQQREAQRLLLEGFLADLRAAYETRAGHGRRTTHCLVLLDNADGELGEELMQLLLDARGGVPGRPGRTDPLLVLATARRTPETLVREERRLAAPPRYSDGWSAEGERFAPVPAGRLHVGRLRDLNRAEVEDHAKEVLSALPDGAVRPDAERSANASYWLGWVVYTATRGQPAATGAVLDALSRFPAGTPWDQRVQGWPALPSAAAGGGAEARERRHPTVADTVLDWLLADCPAGLRAVLPRAAAAVTQGQAEAATQLWRGVPPALVRQFEDDGRLVYHPVVRFLLLRQLEAVTGDGPGTWNGAHTALADAAGDDERTVAYHDLAADRLDAAVDHLHARFHLMPAERWCDDLALIQRAPARRLGGRPETARIRYMRLVGTPWGDEERQAITRLLVAGWITAHPRSAPYADGYEDPLGDPYAELYAYIADEFRTLRRLTRAETDRDVFKARAEQYERKPW</sequence>
<name>A0A1H8FC62_9ACTN</name>
<evidence type="ECO:0000313" key="2">
    <source>
        <dbReference type="Proteomes" id="UP000181951"/>
    </source>
</evidence>
<dbReference type="STRING" id="310780.SAMN05216267_1003242"/>
<dbReference type="AlphaFoldDB" id="A0A1H8FC62"/>
<dbReference type="SUPFAM" id="SSF52540">
    <property type="entry name" value="P-loop containing nucleoside triphosphate hydrolases"/>
    <property type="match status" value="1"/>
</dbReference>
<evidence type="ECO:0000313" key="1">
    <source>
        <dbReference type="EMBL" id="SEN29299.1"/>
    </source>
</evidence>
<dbReference type="RefSeq" id="WP_143080513.1">
    <property type="nucleotide sequence ID" value="NZ_FODD01000003.1"/>
</dbReference>
<keyword evidence="2" id="KW-1185">Reference proteome</keyword>
<dbReference type="EMBL" id="FODD01000003">
    <property type="protein sequence ID" value="SEN29299.1"/>
    <property type="molecule type" value="Genomic_DNA"/>
</dbReference>